<dbReference type="CDD" id="cd02440">
    <property type="entry name" value="AdoMet_MTases"/>
    <property type="match status" value="1"/>
</dbReference>
<dbReference type="InterPro" id="IPR029063">
    <property type="entry name" value="SAM-dependent_MTases_sf"/>
</dbReference>
<dbReference type="Gene3D" id="3.40.50.150">
    <property type="entry name" value="Vaccinia Virus protein VP39"/>
    <property type="match status" value="1"/>
</dbReference>
<evidence type="ECO:0000313" key="2">
    <source>
        <dbReference type="Proteomes" id="UP001460072"/>
    </source>
</evidence>
<keyword evidence="2" id="KW-1185">Reference proteome</keyword>
<sequence>MIQNKIDYIKRGAFDELYTPKEAIECILPYIPDTVKIIWECTAIENSEIVTVLKANGFEVIKSHIKDGLDFFEYEPQQYDLIITNPPYSLKDQFLKRAFELDKPFMMLLPITTLEGKKRSEMFQQHKVQVLIPSKRFNFIKEKKGCWFQTSWFTCGLGLERDLNFIGSTKKNK</sequence>
<gene>
    <name evidence="1" type="ORF">WFZ85_09835</name>
</gene>
<protein>
    <recommendedName>
        <fullName evidence="3">tRNA (Adenine-N(6)-)-methyltransferase</fullName>
    </recommendedName>
</protein>
<evidence type="ECO:0000313" key="1">
    <source>
        <dbReference type="EMBL" id="MEM0542920.1"/>
    </source>
</evidence>
<dbReference type="SUPFAM" id="SSF53335">
    <property type="entry name" value="S-adenosyl-L-methionine-dependent methyltransferases"/>
    <property type="match status" value="1"/>
</dbReference>
<dbReference type="Proteomes" id="UP001460072">
    <property type="component" value="Unassembled WGS sequence"/>
</dbReference>
<dbReference type="InterPro" id="IPR002052">
    <property type="entry name" value="DNA_methylase_N6_adenine_CS"/>
</dbReference>
<accession>A0ABU9N5M4</accession>
<reference evidence="1 2" key="1">
    <citation type="submission" date="2024-03" db="EMBL/GenBank/DDBJ databases">
        <title>Two novel species of the genus Flavobacterium exhibiting potentially degradation of complex polysaccharides.</title>
        <authorList>
            <person name="Lian X."/>
        </authorList>
    </citation>
    <scope>NUCLEOTIDE SEQUENCE [LARGE SCALE GENOMIC DNA]</scope>
    <source>
        <strain evidence="2">j3</strain>
    </source>
</reference>
<evidence type="ECO:0008006" key="3">
    <source>
        <dbReference type="Google" id="ProtNLM"/>
    </source>
</evidence>
<comment type="caution">
    <text evidence="1">The sequence shown here is derived from an EMBL/GenBank/DDBJ whole genome shotgun (WGS) entry which is preliminary data.</text>
</comment>
<name>A0ABU9N5M4_9FLAO</name>
<organism evidence="1 2">
    <name type="scientific">Flavobacterium aureirubrum</name>
    <dbReference type="NCBI Taxonomy" id="3133147"/>
    <lineage>
        <taxon>Bacteria</taxon>
        <taxon>Pseudomonadati</taxon>
        <taxon>Bacteroidota</taxon>
        <taxon>Flavobacteriia</taxon>
        <taxon>Flavobacteriales</taxon>
        <taxon>Flavobacteriaceae</taxon>
        <taxon>Flavobacterium</taxon>
    </lineage>
</organism>
<dbReference type="PROSITE" id="PS00092">
    <property type="entry name" value="N6_MTASE"/>
    <property type="match status" value="1"/>
</dbReference>
<dbReference type="EMBL" id="JBCGDO010000012">
    <property type="protein sequence ID" value="MEM0542920.1"/>
    <property type="molecule type" value="Genomic_DNA"/>
</dbReference>
<proteinExistence type="predicted"/>
<dbReference type="RefSeq" id="WP_342696123.1">
    <property type="nucleotide sequence ID" value="NZ_JBCGDO010000012.1"/>
</dbReference>